<protein>
    <recommendedName>
        <fullName evidence="5">Amidase</fullName>
    </recommendedName>
</protein>
<accession>A0AA39QU84</accession>
<dbReference type="PANTHER" id="PTHR46310:SF7">
    <property type="entry name" value="AMIDASE 1"/>
    <property type="match status" value="1"/>
</dbReference>
<dbReference type="InterPro" id="IPR036928">
    <property type="entry name" value="AS_sf"/>
</dbReference>
<dbReference type="EMBL" id="JAFEKC020000021">
    <property type="protein sequence ID" value="KAK0508160.1"/>
    <property type="molecule type" value="Genomic_DNA"/>
</dbReference>
<name>A0AA39QU84_9LECA</name>
<organism evidence="3 4">
    <name type="scientific">Cladonia borealis</name>
    <dbReference type="NCBI Taxonomy" id="184061"/>
    <lineage>
        <taxon>Eukaryota</taxon>
        <taxon>Fungi</taxon>
        <taxon>Dikarya</taxon>
        <taxon>Ascomycota</taxon>
        <taxon>Pezizomycotina</taxon>
        <taxon>Lecanoromycetes</taxon>
        <taxon>OSLEUM clade</taxon>
        <taxon>Lecanoromycetidae</taxon>
        <taxon>Lecanorales</taxon>
        <taxon>Lecanorineae</taxon>
        <taxon>Cladoniaceae</taxon>
        <taxon>Cladonia</taxon>
    </lineage>
</organism>
<feature type="domain" description="Amidase" evidence="1">
    <location>
        <begin position="212"/>
        <end position="591"/>
    </location>
</feature>
<dbReference type="PANTHER" id="PTHR46310">
    <property type="entry name" value="AMIDASE 1"/>
    <property type="match status" value="1"/>
</dbReference>
<dbReference type="InterPro" id="IPR023631">
    <property type="entry name" value="Amidase_dom"/>
</dbReference>
<dbReference type="Gene3D" id="3.90.1300.10">
    <property type="entry name" value="Amidase signature (AS) domain"/>
    <property type="match status" value="1"/>
</dbReference>
<feature type="domain" description="Scytalone dehydratase-like protein Arp1 N-terminal" evidence="2">
    <location>
        <begin position="46"/>
        <end position="138"/>
    </location>
</feature>
<dbReference type="Pfam" id="PF26053">
    <property type="entry name" value="DUF8016"/>
    <property type="match status" value="1"/>
</dbReference>
<sequence>MVRNRGQRVSQSTVARIPSEILLSGIRYYVCPSPKGAIRSTGQSLAILRPCTIISSIDGDIGGVDIENTIARFLKVDDVYSLDFVSYIIIQTLGRVASKKRSQIRCCERFGPNIKQQLEYSKVDSQENLLPPGPYFVYGNGIYEAWRLYPDFLDAFQFTFMPAPSGSTGKNEESLKSAATGDHIRFSPLDIGTLDGMWKCVAVPSRLYAKPSDQSPLAGLRVSVKDNFKISGIKTTMTSRSFTELYTVESETARYVVRLIKLGAIIVGKSKMCSFAAGEDPTDQWIDFHCPFNPRGDSYQNPGSSSSGAAASLAGYNWLDYSIGTDTAGSIRAPAAANGLYGLRPSLGVAPMGGIYPLSRISSQCFKSRAFDTVGLLARSLGSLNLLASCTMDLSDSDQLPRRILYPTEFFPTDNKHQQAMLDAYVSVLEKYLGVSKTKFSFVERWSESPPVEAKGRSLSEFLGQSTYQQYYYDAYHSYERFRKDYRQAYGKEAYVGPVVRYRWDKGASISLEQREKAEAELDIYRKWFNERVMKRESDSIPDAILVMPEGKAVPQYRDDPNAPPSILNILGENTIAMVLQLPHLVMPIGQLPYDSRISGRIEHRPICASLLGAKGSDIMLIKLAHAAFQSACWPTEVETGRYTFPLGSNIRNVWSVR</sequence>
<dbReference type="Proteomes" id="UP001166286">
    <property type="component" value="Unassembled WGS sequence"/>
</dbReference>
<proteinExistence type="predicted"/>
<evidence type="ECO:0008006" key="5">
    <source>
        <dbReference type="Google" id="ProtNLM"/>
    </source>
</evidence>
<reference evidence="3" key="1">
    <citation type="submission" date="2023-03" db="EMBL/GenBank/DDBJ databases">
        <title>Complete genome of Cladonia borealis.</title>
        <authorList>
            <person name="Park H."/>
        </authorList>
    </citation>
    <scope>NUCLEOTIDE SEQUENCE</scope>
    <source>
        <strain evidence="3">ANT050790</strain>
    </source>
</reference>
<evidence type="ECO:0000259" key="1">
    <source>
        <dbReference type="Pfam" id="PF01425"/>
    </source>
</evidence>
<dbReference type="Pfam" id="PF01425">
    <property type="entry name" value="Amidase"/>
    <property type="match status" value="1"/>
</dbReference>
<comment type="caution">
    <text evidence="3">The sequence shown here is derived from an EMBL/GenBank/DDBJ whole genome shotgun (WGS) entry which is preliminary data.</text>
</comment>
<dbReference type="InterPro" id="IPR058329">
    <property type="entry name" value="Arp1_N"/>
</dbReference>
<dbReference type="AlphaFoldDB" id="A0AA39QU84"/>
<gene>
    <name evidence="3" type="ORF">JMJ35_009244</name>
</gene>
<dbReference type="SUPFAM" id="SSF75304">
    <property type="entry name" value="Amidase signature (AS) enzymes"/>
    <property type="match status" value="1"/>
</dbReference>
<evidence type="ECO:0000313" key="3">
    <source>
        <dbReference type="EMBL" id="KAK0508160.1"/>
    </source>
</evidence>
<evidence type="ECO:0000259" key="2">
    <source>
        <dbReference type="Pfam" id="PF26053"/>
    </source>
</evidence>
<keyword evidence="4" id="KW-1185">Reference proteome</keyword>
<evidence type="ECO:0000313" key="4">
    <source>
        <dbReference type="Proteomes" id="UP001166286"/>
    </source>
</evidence>